<organism evidence="1 2">
    <name type="scientific">Aldrovandia affinis</name>
    <dbReference type="NCBI Taxonomy" id="143900"/>
    <lineage>
        <taxon>Eukaryota</taxon>
        <taxon>Metazoa</taxon>
        <taxon>Chordata</taxon>
        <taxon>Craniata</taxon>
        <taxon>Vertebrata</taxon>
        <taxon>Euteleostomi</taxon>
        <taxon>Actinopterygii</taxon>
        <taxon>Neopterygii</taxon>
        <taxon>Teleostei</taxon>
        <taxon>Notacanthiformes</taxon>
        <taxon>Halosauridae</taxon>
        <taxon>Aldrovandia</taxon>
    </lineage>
</organism>
<dbReference type="PANTHER" id="PTHR47331">
    <property type="entry name" value="PHD-TYPE DOMAIN-CONTAINING PROTEIN"/>
    <property type="match status" value="1"/>
</dbReference>
<keyword evidence="2" id="KW-1185">Reference proteome</keyword>
<proteinExistence type="predicted"/>
<evidence type="ECO:0000313" key="2">
    <source>
        <dbReference type="Proteomes" id="UP001221898"/>
    </source>
</evidence>
<dbReference type="EMBL" id="JAINUG010000020">
    <property type="protein sequence ID" value="KAJ8412302.1"/>
    <property type="molecule type" value="Genomic_DNA"/>
</dbReference>
<evidence type="ECO:0000313" key="1">
    <source>
        <dbReference type="EMBL" id="KAJ8412302.1"/>
    </source>
</evidence>
<dbReference type="AlphaFoldDB" id="A0AAD7WX05"/>
<name>A0AAD7WX05_9TELE</name>
<accession>A0AAD7WX05</accession>
<comment type="caution">
    <text evidence="1">The sequence shown here is derived from an EMBL/GenBank/DDBJ whole genome shotgun (WGS) entry which is preliminary data.</text>
</comment>
<reference evidence="1" key="1">
    <citation type="journal article" date="2023" name="Science">
        <title>Genome structures resolve the early diversification of teleost fishes.</title>
        <authorList>
            <person name="Parey E."/>
            <person name="Louis A."/>
            <person name="Montfort J."/>
            <person name="Bouchez O."/>
            <person name="Roques C."/>
            <person name="Iampietro C."/>
            <person name="Lluch J."/>
            <person name="Castinel A."/>
            <person name="Donnadieu C."/>
            <person name="Desvignes T."/>
            <person name="Floi Bucao C."/>
            <person name="Jouanno E."/>
            <person name="Wen M."/>
            <person name="Mejri S."/>
            <person name="Dirks R."/>
            <person name="Jansen H."/>
            <person name="Henkel C."/>
            <person name="Chen W.J."/>
            <person name="Zahm M."/>
            <person name="Cabau C."/>
            <person name="Klopp C."/>
            <person name="Thompson A.W."/>
            <person name="Robinson-Rechavi M."/>
            <person name="Braasch I."/>
            <person name="Lecointre G."/>
            <person name="Bobe J."/>
            <person name="Postlethwait J.H."/>
            <person name="Berthelot C."/>
            <person name="Roest Crollius H."/>
            <person name="Guiguen Y."/>
        </authorList>
    </citation>
    <scope>NUCLEOTIDE SEQUENCE</scope>
    <source>
        <strain evidence="1">NC1722</strain>
    </source>
</reference>
<sequence length="187" mass="20947">MASLTSHYGQPYQLSLQRIADLMDGPTIRSGDTVGFRKFALRVRALSCSGRSEKPITRSKRDQEAVNLLDAKMDVDGVQRYATPLLRVKDMLRLQALKEAVLANLHSVERRLGKDPEKATVYSGEVQKLEQAGTTCRPCCVTYALQKHVIDHSLPGEDVRESVKRCFYVDNHLQSLSSTDEAKKLVD</sequence>
<gene>
    <name evidence="1" type="ORF">AAFF_G00145690</name>
</gene>
<protein>
    <submittedName>
        <fullName evidence="1">Uncharacterized protein</fullName>
    </submittedName>
</protein>
<dbReference type="Proteomes" id="UP001221898">
    <property type="component" value="Unassembled WGS sequence"/>
</dbReference>
<dbReference type="PANTHER" id="PTHR47331:SF5">
    <property type="entry name" value="RIBONUCLEASE H"/>
    <property type="match status" value="1"/>
</dbReference>